<evidence type="ECO:0000256" key="5">
    <source>
        <dbReference type="ARBA" id="ARBA00023136"/>
    </source>
</evidence>
<feature type="region of interest" description="Disordered" evidence="6">
    <location>
        <begin position="89"/>
        <end position="110"/>
    </location>
</feature>
<dbReference type="PROSITE" id="PS50222">
    <property type="entry name" value="EF_HAND_2"/>
    <property type="match status" value="2"/>
</dbReference>
<dbReference type="SUPFAM" id="SSF81324">
    <property type="entry name" value="Voltage-gated potassium channels"/>
    <property type="match status" value="1"/>
</dbReference>
<dbReference type="PANTHER" id="PTHR10037">
    <property type="entry name" value="VOLTAGE-GATED CATION CHANNEL CALCIUM AND SODIUM"/>
    <property type="match status" value="1"/>
</dbReference>
<evidence type="ECO:0000256" key="1">
    <source>
        <dbReference type="ARBA" id="ARBA00004141"/>
    </source>
</evidence>
<dbReference type="InterPro" id="IPR018247">
    <property type="entry name" value="EF_Hand_1_Ca_BS"/>
</dbReference>
<dbReference type="AlphaFoldDB" id="A0A7S0B6Y0"/>
<dbReference type="InterPro" id="IPR027359">
    <property type="entry name" value="Volt_channel_dom_sf"/>
</dbReference>
<keyword evidence="2 7" id="KW-0812">Transmembrane</keyword>
<feature type="compositionally biased region" description="Polar residues" evidence="6">
    <location>
        <begin position="101"/>
        <end position="110"/>
    </location>
</feature>
<keyword evidence="4 7" id="KW-1133">Transmembrane helix</keyword>
<dbReference type="Gene3D" id="1.10.287.70">
    <property type="match status" value="1"/>
</dbReference>
<dbReference type="GO" id="GO:0001518">
    <property type="term" value="C:voltage-gated sodium channel complex"/>
    <property type="evidence" value="ECO:0007669"/>
    <property type="project" value="TreeGrafter"/>
</dbReference>
<dbReference type="PROSITE" id="PS00018">
    <property type="entry name" value="EF_HAND_1"/>
    <property type="match status" value="2"/>
</dbReference>
<sequence>MGAIDHGGVDPLVCKQDAVAVGTTSPLGGADSPRPSARWPNHHSCSVEELRQLLDDLAQRLERAGQEQCSQQKEFMEGLMMRWQSLLSRSSGQPSILPRPDSQSAEDSTTVMHIDPPQPHHAVDRSRLARVVPSEGFHHKPCQHSPAADQNGCGLAIPGHPLLPDGCESEHEDTFSSMHMRPLRTGVRSWSVPATQRPDMSEAVSKAEAWRDYINSCKSPKRKRGRRSRLIPEDLEASGTNYSVLQRLTQSRVYELLSGTLILLNAIFIGWQTEYMSETAQSLAAQGLSPAVVEPVHFLAIQALFCTLFGVDLVLRWCADGALQFFQTSDRYWNMFDIFVVLFSFVDFFFALVEKAEAGATVLSNISVLRVMRVIRIVRVAKIIRVMRFFRELRMMVYSILGSLKSLLWSLMVLTAMFFIFGISLTMGTIEHLDTPEMWRDEKNTILLQRFGSLRSSILSLYMAMSGGRNWGDLYDILQDLPMTYRALFLVFITFAIFAVVNIVTGIFVENALQSQQTDRDIIVQEELESKREYFRQMKEVFDELDDDNTGCISEKEFEAKLNDERVIAYFNALKLDVNDAHTLFMLLDYDQSGEISIEEFVAGCHKLKGESRSLDIAIIQYEVLWLKEAFLGFADFAERCLNSSPSASPRMLSQRDAFNERIATAVAATGCELPSRGSVGAASTAVHLS</sequence>
<feature type="transmembrane region" description="Helical" evidence="7">
    <location>
        <begin position="396"/>
        <end position="427"/>
    </location>
</feature>
<evidence type="ECO:0000259" key="8">
    <source>
        <dbReference type="PROSITE" id="PS50222"/>
    </source>
</evidence>
<accession>A0A7S0B6Y0</accession>
<dbReference type="SMART" id="SM00054">
    <property type="entry name" value="EFh"/>
    <property type="match status" value="2"/>
</dbReference>
<dbReference type="GO" id="GO:0005509">
    <property type="term" value="F:calcium ion binding"/>
    <property type="evidence" value="ECO:0007669"/>
    <property type="project" value="InterPro"/>
</dbReference>
<feature type="domain" description="EF-hand" evidence="8">
    <location>
        <begin position="576"/>
        <end position="611"/>
    </location>
</feature>
<feature type="transmembrane region" description="Helical" evidence="7">
    <location>
        <begin position="487"/>
        <end position="509"/>
    </location>
</feature>
<dbReference type="Pfam" id="PF00520">
    <property type="entry name" value="Ion_trans"/>
    <property type="match status" value="1"/>
</dbReference>
<evidence type="ECO:0000256" key="3">
    <source>
        <dbReference type="ARBA" id="ARBA00022837"/>
    </source>
</evidence>
<dbReference type="PANTHER" id="PTHR10037:SF62">
    <property type="entry name" value="SODIUM CHANNEL PROTEIN 60E"/>
    <property type="match status" value="1"/>
</dbReference>
<feature type="transmembrane region" description="Helical" evidence="7">
    <location>
        <begin position="331"/>
        <end position="352"/>
    </location>
</feature>
<dbReference type="InterPro" id="IPR005821">
    <property type="entry name" value="Ion_trans_dom"/>
</dbReference>
<dbReference type="SUPFAM" id="SSF47473">
    <property type="entry name" value="EF-hand"/>
    <property type="match status" value="1"/>
</dbReference>
<evidence type="ECO:0000313" key="9">
    <source>
        <dbReference type="EMBL" id="CAD8385263.1"/>
    </source>
</evidence>
<evidence type="ECO:0000256" key="6">
    <source>
        <dbReference type="SAM" id="MobiDB-lite"/>
    </source>
</evidence>
<evidence type="ECO:0000256" key="2">
    <source>
        <dbReference type="ARBA" id="ARBA00022692"/>
    </source>
</evidence>
<dbReference type="InterPro" id="IPR043203">
    <property type="entry name" value="VGCC_Ca_Na"/>
</dbReference>
<reference evidence="9" key="1">
    <citation type="submission" date="2021-01" db="EMBL/GenBank/DDBJ databases">
        <authorList>
            <person name="Corre E."/>
            <person name="Pelletier E."/>
            <person name="Niang G."/>
            <person name="Scheremetjew M."/>
            <person name="Finn R."/>
            <person name="Kale V."/>
            <person name="Holt S."/>
            <person name="Cochrane G."/>
            <person name="Meng A."/>
            <person name="Brown T."/>
            <person name="Cohen L."/>
        </authorList>
    </citation>
    <scope>NUCLEOTIDE SEQUENCE</scope>
    <source>
        <strain evidence="9">Pbaha01</strain>
    </source>
</reference>
<keyword evidence="5 7" id="KW-0472">Membrane</keyword>
<dbReference type="Gene3D" id="1.10.238.10">
    <property type="entry name" value="EF-hand"/>
    <property type="match status" value="1"/>
</dbReference>
<dbReference type="CDD" id="cd00051">
    <property type="entry name" value="EFh"/>
    <property type="match status" value="1"/>
</dbReference>
<dbReference type="Gene3D" id="1.20.120.350">
    <property type="entry name" value="Voltage-gated potassium channels. Chain C"/>
    <property type="match status" value="1"/>
</dbReference>
<feature type="transmembrane region" description="Helical" evidence="7">
    <location>
        <begin position="358"/>
        <end position="375"/>
    </location>
</feature>
<comment type="subcellular location">
    <subcellularLocation>
        <location evidence="1">Membrane</location>
        <topology evidence="1">Multi-pass membrane protein</topology>
    </subcellularLocation>
</comment>
<dbReference type="InterPro" id="IPR002048">
    <property type="entry name" value="EF_hand_dom"/>
</dbReference>
<gene>
    <name evidence="9" type="ORF">PBAH0796_LOCUS28951</name>
</gene>
<feature type="transmembrane region" description="Helical" evidence="7">
    <location>
        <begin position="253"/>
        <end position="271"/>
    </location>
</feature>
<dbReference type="GO" id="GO:0005248">
    <property type="term" value="F:voltage-gated sodium channel activity"/>
    <property type="evidence" value="ECO:0007669"/>
    <property type="project" value="TreeGrafter"/>
</dbReference>
<feature type="transmembrane region" description="Helical" evidence="7">
    <location>
        <begin position="298"/>
        <end position="319"/>
    </location>
</feature>
<proteinExistence type="predicted"/>
<evidence type="ECO:0000256" key="4">
    <source>
        <dbReference type="ARBA" id="ARBA00022989"/>
    </source>
</evidence>
<keyword evidence="3" id="KW-0106">Calcium</keyword>
<feature type="domain" description="EF-hand" evidence="8">
    <location>
        <begin position="533"/>
        <end position="568"/>
    </location>
</feature>
<dbReference type="InterPro" id="IPR011992">
    <property type="entry name" value="EF-hand-dom_pair"/>
</dbReference>
<evidence type="ECO:0000256" key="7">
    <source>
        <dbReference type="SAM" id="Phobius"/>
    </source>
</evidence>
<dbReference type="EMBL" id="HBEG01047536">
    <property type="protein sequence ID" value="CAD8385263.1"/>
    <property type="molecule type" value="Transcribed_RNA"/>
</dbReference>
<protein>
    <recommendedName>
        <fullName evidence="8">EF-hand domain-containing protein</fullName>
    </recommendedName>
</protein>
<name>A0A7S0B6Y0_9DINO</name>
<organism evidence="9">
    <name type="scientific">Pyrodinium bahamense</name>
    <dbReference type="NCBI Taxonomy" id="73915"/>
    <lineage>
        <taxon>Eukaryota</taxon>
        <taxon>Sar</taxon>
        <taxon>Alveolata</taxon>
        <taxon>Dinophyceae</taxon>
        <taxon>Gonyaulacales</taxon>
        <taxon>Pyrocystaceae</taxon>
        <taxon>Pyrodinium</taxon>
    </lineage>
</organism>